<organism evidence="2">
    <name type="scientific">Timspurckia oligopyrenoides</name>
    <dbReference type="NCBI Taxonomy" id="708627"/>
    <lineage>
        <taxon>Eukaryota</taxon>
        <taxon>Rhodophyta</taxon>
        <taxon>Bangiophyceae</taxon>
        <taxon>Porphyridiales</taxon>
        <taxon>Porphyridiaceae</taxon>
        <taxon>Timspurckia</taxon>
    </lineage>
</organism>
<keyword evidence="1" id="KW-1133">Transmembrane helix</keyword>
<reference evidence="2" key="1">
    <citation type="submission" date="2021-01" db="EMBL/GenBank/DDBJ databases">
        <authorList>
            <person name="Corre E."/>
            <person name="Pelletier E."/>
            <person name="Niang G."/>
            <person name="Scheremetjew M."/>
            <person name="Finn R."/>
            <person name="Kale V."/>
            <person name="Holt S."/>
            <person name="Cochrane G."/>
            <person name="Meng A."/>
            <person name="Brown T."/>
            <person name="Cohen L."/>
        </authorList>
    </citation>
    <scope>NUCLEOTIDE SEQUENCE</scope>
    <source>
        <strain evidence="2">CCMP3278</strain>
    </source>
</reference>
<protein>
    <recommendedName>
        <fullName evidence="3">Sugar phosphate transporter domain-containing protein</fullName>
    </recommendedName>
</protein>
<gene>
    <name evidence="2" type="ORF">TOLI1172_LOCUS7088</name>
</gene>
<evidence type="ECO:0008006" key="3">
    <source>
        <dbReference type="Google" id="ProtNLM"/>
    </source>
</evidence>
<keyword evidence="1" id="KW-0812">Transmembrane</keyword>
<feature type="transmembrane region" description="Helical" evidence="1">
    <location>
        <begin position="23"/>
        <end position="45"/>
    </location>
</feature>
<sequence length="103" mass="11828">MIIVNGWLMYTHHYTARFEEPSLFHSFTLFFFLIGMAASVVNASFETITEFSLSVALQRAAILIMMIPVYVFIQRARTFVVSFCLFMSISLLCFLIAAISPQW</sequence>
<accession>A0A7S0ZIH1</accession>
<dbReference type="AlphaFoldDB" id="A0A7S0ZIH1"/>
<dbReference type="EMBL" id="HBFP01009868">
    <property type="protein sequence ID" value="CAD8822692.1"/>
    <property type="molecule type" value="Transcribed_RNA"/>
</dbReference>
<keyword evidence="1" id="KW-0472">Membrane</keyword>
<evidence type="ECO:0000256" key="1">
    <source>
        <dbReference type="SAM" id="Phobius"/>
    </source>
</evidence>
<proteinExistence type="predicted"/>
<name>A0A7S0ZIH1_9RHOD</name>
<feature type="transmembrane region" description="Helical" evidence="1">
    <location>
        <begin position="80"/>
        <end position="100"/>
    </location>
</feature>
<feature type="transmembrane region" description="Helical" evidence="1">
    <location>
        <begin position="51"/>
        <end position="73"/>
    </location>
</feature>
<evidence type="ECO:0000313" key="2">
    <source>
        <dbReference type="EMBL" id="CAD8822692.1"/>
    </source>
</evidence>